<dbReference type="EMBL" id="NVGE01000010">
    <property type="protein sequence ID" value="PFZ31973.1"/>
    <property type="molecule type" value="Genomic_DNA"/>
</dbReference>
<evidence type="ECO:0000313" key="23">
    <source>
        <dbReference type="Proteomes" id="UP000223311"/>
    </source>
</evidence>
<evidence type="ECO:0000313" key="15">
    <source>
        <dbReference type="EMBL" id="PEM59094.1"/>
    </source>
</evidence>
<dbReference type="EMBL" id="NUSP01000002">
    <property type="protein sequence ID" value="PHD63321.1"/>
    <property type="molecule type" value="Genomic_DNA"/>
</dbReference>
<evidence type="ECO:0000256" key="1">
    <source>
        <dbReference type="ARBA" id="ARBA00001974"/>
    </source>
</evidence>
<evidence type="ECO:0000313" key="16">
    <source>
        <dbReference type="EMBL" id="PFZ31973.1"/>
    </source>
</evidence>
<evidence type="ECO:0000313" key="20">
    <source>
        <dbReference type="Proteomes" id="UP000194945"/>
    </source>
</evidence>
<dbReference type="Proteomes" id="UP000223311">
    <property type="component" value="Unassembled WGS sequence"/>
</dbReference>
<dbReference type="AlphaFoldDB" id="A0A0G8C3Q5"/>
<dbReference type="SUPFAM" id="SSF47203">
    <property type="entry name" value="Acyl-CoA dehydrogenase C-terminal domain-like"/>
    <property type="match status" value="1"/>
</dbReference>
<evidence type="ECO:0000313" key="12">
    <source>
        <dbReference type="EMBL" id="KKZ94350.1"/>
    </source>
</evidence>
<dbReference type="InterPro" id="IPR046373">
    <property type="entry name" value="Acyl-CoA_Oxase/DH_mid-dom_sf"/>
</dbReference>
<dbReference type="InterPro" id="IPR009075">
    <property type="entry name" value="AcylCo_DH/oxidase_C"/>
</dbReference>
<dbReference type="InterPro" id="IPR037069">
    <property type="entry name" value="AcylCoA_DH/ox_N_sf"/>
</dbReference>
<dbReference type="CDD" id="cd01158">
    <property type="entry name" value="SCAD_SBCAD"/>
    <property type="match status" value="1"/>
</dbReference>
<dbReference type="PANTHER" id="PTHR43884:SF41">
    <property type="entry name" value="ACYL-COA DEHYDROGENASE"/>
    <property type="match status" value="1"/>
</dbReference>
<evidence type="ECO:0000313" key="19">
    <source>
        <dbReference type="Proteomes" id="UP000035350"/>
    </source>
</evidence>
<feature type="domain" description="Acyl-CoA dehydrogenase/oxidase N-terminal" evidence="11">
    <location>
        <begin position="6"/>
        <end position="117"/>
    </location>
</feature>
<dbReference type="Proteomes" id="UP000194945">
    <property type="component" value="Unassembled WGS sequence"/>
</dbReference>
<dbReference type="Gene3D" id="1.20.140.10">
    <property type="entry name" value="Butyryl-CoA Dehydrogenase, subunit A, domain 3"/>
    <property type="match status" value="1"/>
</dbReference>
<evidence type="ECO:0000256" key="3">
    <source>
        <dbReference type="ARBA" id="ARBA00022630"/>
    </source>
</evidence>
<dbReference type="InterPro" id="IPR006089">
    <property type="entry name" value="Acyl-CoA_DH_CS"/>
</dbReference>
<evidence type="ECO:0000256" key="8">
    <source>
        <dbReference type="RuleBase" id="RU362125"/>
    </source>
</evidence>
<dbReference type="RefSeq" id="WP_000545531.1">
    <property type="nucleotide sequence ID" value="NZ_CABMIE010000020.1"/>
</dbReference>
<evidence type="ECO:0000313" key="18">
    <source>
        <dbReference type="EMBL" id="WHY29143.1"/>
    </source>
</evidence>
<dbReference type="InterPro" id="IPR013786">
    <property type="entry name" value="AcylCoA_DH/ox_N"/>
</dbReference>
<evidence type="ECO:0000259" key="11">
    <source>
        <dbReference type="Pfam" id="PF02771"/>
    </source>
</evidence>
<dbReference type="PROSITE" id="PS00073">
    <property type="entry name" value="ACYL_COA_DH_2"/>
    <property type="match status" value="1"/>
</dbReference>
<dbReference type="Pfam" id="PF02770">
    <property type="entry name" value="Acyl-CoA_dh_M"/>
    <property type="match status" value="1"/>
</dbReference>
<evidence type="ECO:0000256" key="5">
    <source>
        <dbReference type="ARBA" id="ARBA00023002"/>
    </source>
</evidence>
<accession>A0A1A9PP94</accession>
<reference evidence="12 19" key="1">
    <citation type="journal article" date="2015" name="Genome Announc.">
        <title>Next-Generation Whole-Genome Sequencing of Eight Strains of Bacillus cereus, Isolated from Food.</title>
        <authorList>
            <person name="Krawczyk A.O."/>
            <person name="de Jong A."/>
            <person name="Eijlander R.T."/>
            <person name="Berendsen E.M."/>
            <person name="Holsappel S."/>
            <person name="Wells-Bennik M.H."/>
            <person name="Kuipers O.P."/>
        </authorList>
    </citation>
    <scope>NUCLEOTIDE SEQUENCE [LARGE SCALE GENOMIC DNA]</scope>
    <source>
        <strain evidence="12 19">B4147</strain>
    </source>
</reference>
<dbReference type="InterPro" id="IPR006091">
    <property type="entry name" value="Acyl-CoA_Oxase/DH_mid-dom"/>
</dbReference>
<reference evidence="12" key="3">
    <citation type="submission" date="2015-04" db="EMBL/GenBank/DDBJ databases">
        <authorList>
            <person name="Syromyatnikov M.Y."/>
            <person name="Popov V.N."/>
        </authorList>
    </citation>
    <scope>NUCLEOTIDE SEQUENCE</scope>
    <source>
        <strain evidence="12">B4147</strain>
    </source>
</reference>
<evidence type="ECO:0000313" key="22">
    <source>
        <dbReference type="Proteomes" id="UP000220621"/>
    </source>
</evidence>
<dbReference type="EMBL" id="CP126099">
    <property type="protein sequence ID" value="WHY29143.1"/>
    <property type="molecule type" value="Genomic_DNA"/>
</dbReference>
<dbReference type="PANTHER" id="PTHR43884">
    <property type="entry name" value="ACYL-COA DEHYDROGENASE"/>
    <property type="match status" value="1"/>
</dbReference>
<dbReference type="EMBL" id="NUDL01000009">
    <property type="protein sequence ID" value="PEM59094.1"/>
    <property type="molecule type" value="Genomic_DNA"/>
</dbReference>
<dbReference type="Gene3D" id="1.10.540.10">
    <property type="entry name" value="Acyl-CoA dehydrogenase/oxidase, N-terminal domain"/>
    <property type="match status" value="1"/>
</dbReference>
<dbReference type="SUPFAM" id="SSF56645">
    <property type="entry name" value="Acyl-CoA dehydrogenase NM domain-like"/>
    <property type="match status" value="1"/>
</dbReference>
<dbReference type="Gene3D" id="2.40.110.10">
    <property type="entry name" value="Butyryl-CoA Dehydrogenase, subunit A, domain 2"/>
    <property type="match status" value="1"/>
</dbReference>
<comment type="cofactor">
    <cofactor evidence="1 8">
        <name>FAD</name>
        <dbReference type="ChEBI" id="CHEBI:57692"/>
    </cofactor>
</comment>
<proteinExistence type="inferred from homology"/>
<protein>
    <recommendedName>
        <fullName evidence="7">Acyl-CoA dehydrogenase</fullName>
    </recommendedName>
</protein>
<evidence type="ECO:0000256" key="7">
    <source>
        <dbReference type="ARBA" id="ARBA00067585"/>
    </source>
</evidence>
<comment type="similarity">
    <text evidence="2 8">Belongs to the acyl-CoA dehydrogenase family.</text>
</comment>
<dbReference type="PROSITE" id="PS00072">
    <property type="entry name" value="ACYL_COA_DH_1"/>
    <property type="match status" value="1"/>
</dbReference>
<dbReference type="Proteomes" id="UP000035350">
    <property type="component" value="Unassembled WGS sequence"/>
</dbReference>
<evidence type="ECO:0000313" key="24">
    <source>
        <dbReference type="Proteomes" id="UP000223364"/>
    </source>
</evidence>
<dbReference type="InterPro" id="IPR036250">
    <property type="entry name" value="AcylCo_DH-like_C"/>
</dbReference>
<feature type="domain" description="Acyl-CoA oxidase/dehydrogenase middle" evidence="10">
    <location>
        <begin position="122"/>
        <end position="217"/>
    </location>
</feature>
<dbReference type="GO" id="GO:0050660">
    <property type="term" value="F:flavin adenine dinucleotide binding"/>
    <property type="evidence" value="ECO:0007669"/>
    <property type="project" value="InterPro"/>
</dbReference>
<dbReference type="FunFam" id="1.10.540.10:FF:000002">
    <property type="entry name" value="Acyl-CoA dehydrogenase FadE19"/>
    <property type="match status" value="1"/>
</dbReference>
<keyword evidence="5 8" id="KW-0560">Oxidoreductase</keyword>
<dbReference type="Proteomes" id="UP001178303">
    <property type="component" value="Chromosome"/>
</dbReference>
<dbReference type="Pfam" id="PF00441">
    <property type="entry name" value="Acyl-CoA_dh_1"/>
    <property type="match status" value="1"/>
</dbReference>
<evidence type="ECO:0000256" key="6">
    <source>
        <dbReference type="ARBA" id="ARBA00052546"/>
    </source>
</evidence>
<evidence type="ECO:0000313" key="21">
    <source>
        <dbReference type="Proteomes" id="UP000220111"/>
    </source>
</evidence>
<dbReference type="Proteomes" id="UP000223364">
    <property type="component" value="Unassembled WGS sequence"/>
</dbReference>
<gene>
    <name evidence="18" type="primary">acdA</name>
    <name evidence="12" type="ORF">B4147_5674</name>
    <name evidence="13" type="ORF">BK730_24965</name>
    <name evidence="15" type="ORF">CN611_03300</name>
    <name evidence="17" type="ORF">COF57_03730</name>
    <name evidence="16" type="ORF">COL66_10870</name>
    <name evidence="14" type="ORF">COO17_02995</name>
    <name evidence="18" type="ORF">QNH45_27395</name>
</gene>
<evidence type="ECO:0000259" key="9">
    <source>
        <dbReference type="Pfam" id="PF00441"/>
    </source>
</evidence>
<dbReference type="FunFam" id="1.20.140.10:FF:000004">
    <property type="entry name" value="Acyl-CoA dehydrogenase FadE25"/>
    <property type="match status" value="1"/>
</dbReference>
<accession>A0A0G8C3Q5</accession>
<evidence type="ECO:0000313" key="14">
    <source>
        <dbReference type="EMBL" id="PDY43193.1"/>
    </source>
</evidence>
<evidence type="ECO:0000259" key="10">
    <source>
        <dbReference type="Pfam" id="PF02770"/>
    </source>
</evidence>
<dbReference type="FunFam" id="2.40.110.10:FF:000001">
    <property type="entry name" value="Acyl-CoA dehydrogenase, mitochondrial"/>
    <property type="match status" value="1"/>
</dbReference>
<keyword evidence="3 8" id="KW-0285">Flavoprotein</keyword>
<reference evidence="21 22" key="5">
    <citation type="submission" date="2017-09" db="EMBL/GenBank/DDBJ databases">
        <title>Large-scale bioinformatics analysis of Bacillus genomes uncovers conserved roles of natural products in bacterial physiology.</title>
        <authorList>
            <consortium name="Agbiome Team Llc"/>
            <person name="Bleich R.M."/>
            <person name="Grubbs K.J."/>
            <person name="Santa Maria K.C."/>
            <person name="Allen S.E."/>
            <person name="Farag S."/>
            <person name="Shank E.A."/>
            <person name="Bowers A."/>
        </authorList>
    </citation>
    <scope>NUCLEOTIDE SEQUENCE [LARGE SCALE GENOMIC DNA]</scope>
    <source>
        <strain evidence="15 22">AFS010764</strain>
        <strain evidence="17 24">AFS044295</strain>
        <strain evidence="16 23">AFS080080</strain>
        <strain evidence="14 21">AFS098222</strain>
    </source>
</reference>
<dbReference type="Pfam" id="PF02771">
    <property type="entry name" value="Acyl-CoA_dh_N"/>
    <property type="match status" value="1"/>
</dbReference>
<organism evidence="12 19">
    <name type="scientific">Bacillus wiedmannii</name>
    <dbReference type="NCBI Taxonomy" id="1890302"/>
    <lineage>
        <taxon>Bacteria</taxon>
        <taxon>Bacillati</taxon>
        <taxon>Bacillota</taxon>
        <taxon>Bacilli</taxon>
        <taxon>Bacillales</taxon>
        <taxon>Bacillaceae</taxon>
        <taxon>Bacillus</taxon>
        <taxon>Bacillus cereus group</taxon>
    </lineage>
</organism>
<evidence type="ECO:0000313" key="13">
    <source>
        <dbReference type="EMBL" id="OTX84469.1"/>
    </source>
</evidence>
<accession>C2PN79</accession>
<comment type="catalytic activity">
    <reaction evidence="6">
        <text>a 2,3-saturated acyl-CoA + A = a 2,3-dehydroacyl-CoA + AH2</text>
        <dbReference type="Rhea" id="RHEA:48608"/>
        <dbReference type="ChEBI" id="CHEBI:13193"/>
        <dbReference type="ChEBI" id="CHEBI:17499"/>
        <dbReference type="ChEBI" id="CHEBI:60015"/>
        <dbReference type="ChEBI" id="CHEBI:65111"/>
    </reaction>
</comment>
<reference evidence="13 20" key="4">
    <citation type="submission" date="2016-10" db="EMBL/GenBank/DDBJ databases">
        <title>Comparative genomics of Bacillus thuringiensis reveals a path to pathogens against multiple invertebrate hosts.</title>
        <authorList>
            <person name="Zheng J."/>
            <person name="Gao Q."/>
            <person name="Liu H."/>
            <person name="Peng D."/>
            <person name="Ruan L."/>
            <person name="Sun M."/>
        </authorList>
    </citation>
    <scope>NUCLEOTIDE SEQUENCE [LARGE SCALE GENOMIC DNA]</scope>
    <source>
        <strain evidence="13">BGSC 4BK1</strain>
    </source>
</reference>
<keyword evidence="4 8" id="KW-0274">FAD</keyword>
<name>A0A0G8C3Q5_9BACI</name>
<dbReference type="Proteomes" id="UP000220621">
    <property type="component" value="Unassembled WGS sequence"/>
</dbReference>
<reference evidence="19" key="2">
    <citation type="submission" date="2015-04" db="EMBL/GenBank/DDBJ databases">
        <title>Draft Genome Sequences of Eight Spore-Forming Food Isolates of Bacillus cereus Genome sequencing.</title>
        <authorList>
            <person name="Krawcyk A.O."/>
            <person name="de Jong A."/>
            <person name="Eijlander R.T."/>
            <person name="Berendsen E.M."/>
            <person name="Holsappel S."/>
            <person name="Wells-Bennik M."/>
            <person name="Kuipers O.P."/>
        </authorList>
    </citation>
    <scope>NUCLEOTIDE SEQUENCE [LARGE SCALE GENOMIC DNA]</scope>
    <source>
        <strain evidence="19">B4147</strain>
    </source>
</reference>
<dbReference type="PIRSF" id="PIRSF016578">
    <property type="entry name" value="HsaA"/>
    <property type="match status" value="1"/>
</dbReference>
<dbReference type="InterPro" id="IPR009100">
    <property type="entry name" value="AcylCoA_DH/oxidase_NM_dom_sf"/>
</dbReference>
<evidence type="ECO:0000256" key="4">
    <source>
        <dbReference type="ARBA" id="ARBA00022827"/>
    </source>
</evidence>
<evidence type="ECO:0000313" key="17">
    <source>
        <dbReference type="EMBL" id="PHD63321.1"/>
    </source>
</evidence>
<accession>A0A242YXM3</accession>
<dbReference type="EMBL" id="NVPQ01000006">
    <property type="protein sequence ID" value="PDY43193.1"/>
    <property type="molecule type" value="Genomic_DNA"/>
</dbReference>
<evidence type="ECO:0000256" key="2">
    <source>
        <dbReference type="ARBA" id="ARBA00009347"/>
    </source>
</evidence>
<feature type="domain" description="Acyl-CoA dehydrogenase/oxidase C-terminal" evidence="9">
    <location>
        <begin position="229"/>
        <end position="376"/>
    </location>
</feature>
<reference evidence="18" key="6">
    <citation type="submission" date="2023-05" db="EMBL/GenBank/DDBJ databases">
        <title>Comparative genomics of Bacillaceae isolates and their secondary metabolite potential.</title>
        <authorList>
            <person name="Song L."/>
            <person name="Nielsen L.J."/>
            <person name="Mohite O."/>
            <person name="Xu X."/>
            <person name="Weber T."/>
            <person name="Kovacs A.T."/>
        </authorList>
    </citation>
    <scope>NUCLEOTIDE SEQUENCE</scope>
    <source>
        <strain evidence="18">LN15</strain>
    </source>
</reference>
<dbReference type="PATRIC" id="fig|1396.433.peg.3072"/>
<dbReference type="GO" id="GO:0003995">
    <property type="term" value="F:acyl-CoA dehydrogenase activity"/>
    <property type="evidence" value="ECO:0007669"/>
    <property type="project" value="InterPro"/>
</dbReference>
<dbReference type="Proteomes" id="UP000220111">
    <property type="component" value="Unassembled WGS sequence"/>
</dbReference>
<sequence>MHFKLSEEHEMIRKMVRDFAKNEVAPTAAERDEEERFDRALFDQMAELGLTGIPWPEEYGGIGSDYLAYVIAIEELSRVCASTGVTLSAHTSLAGWPIFKFGTEEQKQKFLRPMAEGTKIGAYGLTEPSSGSDAGGMRTTAKRDGDHYILNGSKIFITNGGIADIYVVFALTDPESKQRGTSAFIVESDTPGFSVGKKESKLGIRSSPTTEIMFEDCRIPVENLLGEEGQGFKVAMQTLDGGRNGIAAQAVGIAQGALDASVEYARERHQFGKPIAAQQGIGFKLADMATDVEAARLLTYQAAWLESEGLPYGKESAMSKVFAGDTAMKVTTEAVQVFGGYGYTKDYPVERYMRDAKITQIYEGTQEIQRLVISRMLTK</sequence>
<dbReference type="EMBL" id="LCYN01000027">
    <property type="protein sequence ID" value="KKZ94350.1"/>
    <property type="molecule type" value="Genomic_DNA"/>
</dbReference>
<dbReference type="EMBL" id="NFDE01000064">
    <property type="protein sequence ID" value="OTX84469.1"/>
    <property type="molecule type" value="Genomic_DNA"/>
</dbReference>